<dbReference type="Pfam" id="PF01795">
    <property type="entry name" value="Methyltransf_5"/>
    <property type="match status" value="1"/>
</dbReference>
<gene>
    <name evidence="1" type="ORF">LCGC14_0551240</name>
</gene>
<dbReference type="AlphaFoldDB" id="A0A0F9UY53"/>
<organism evidence="1">
    <name type="scientific">marine sediment metagenome</name>
    <dbReference type="NCBI Taxonomy" id="412755"/>
    <lineage>
        <taxon>unclassified sequences</taxon>
        <taxon>metagenomes</taxon>
        <taxon>ecological metagenomes</taxon>
    </lineage>
</organism>
<dbReference type="Gene3D" id="3.40.50.150">
    <property type="entry name" value="Vaccinia Virus protein VP39"/>
    <property type="match status" value="1"/>
</dbReference>
<dbReference type="EMBL" id="LAZR01000758">
    <property type="protein sequence ID" value="KKN58543.1"/>
    <property type="molecule type" value="Genomic_DNA"/>
</dbReference>
<proteinExistence type="predicted"/>
<evidence type="ECO:0008006" key="2">
    <source>
        <dbReference type="Google" id="ProtNLM"/>
    </source>
</evidence>
<accession>A0A0F9UY53</accession>
<feature type="non-terminal residue" evidence="1">
    <location>
        <position position="1"/>
    </location>
</feature>
<dbReference type="InterPro" id="IPR029063">
    <property type="entry name" value="SAM-dependent_MTases_sf"/>
</dbReference>
<dbReference type="GO" id="GO:0008168">
    <property type="term" value="F:methyltransferase activity"/>
    <property type="evidence" value="ECO:0007669"/>
    <property type="project" value="InterPro"/>
</dbReference>
<comment type="caution">
    <text evidence="1">The sequence shown here is derived from an EMBL/GenBank/DDBJ whole genome shotgun (WGS) entry which is preliminary data.</text>
</comment>
<protein>
    <recommendedName>
        <fullName evidence="2">16S rRNA (Cytosine(1402)-N(4))-methyltransferase</fullName>
    </recommendedName>
</protein>
<sequence length="57" mass="6387">FREQAKGDDLPAYFPVRADELNPRVKLIGKAIKASKDELAVNPRARSAVLRIVEKLI</sequence>
<name>A0A0F9UY53_9ZZZZ</name>
<evidence type="ECO:0000313" key="1">
    <source>
        <dbReference type="EMBL" id="KKN58543.1"/>
    </source>
</evidence>
<dbReference type="InterPro" id="IPR002903">
    <property type="entry name" value="RsmH"/>
</dbReference>
<reference evidence="1" key="1">
    <citation type="journal article" date="2015" name="Nature">
        <title>Complex archaea that bridge the gap between prokaryotes and eukaryotes.</title>
        <authorList>
            <person name="Spang A."/>
            <person name="Saw J.H."/>
            <person name="Jorgensen S.L."/>
            <person name="Zaremba-Niedzwiedzka K."/>
            <person name="Martijn J."/>
            <person name="Lind A.E."/>
            <person name="van Eijk R."/>
            <person name="Schleper C."/>
            <person name="Guy L."/>
            <person name="Ettema T.J."/>
        </authorList>
    </citation>
    <scope>NUCLEOTIDE SEQUENCE</scope>
</reference>